<feature type="domain" description="RmlD-like substrate binding" evidence="1">
    <location>
        <begin position="1"/>
        <end position="284"/>
    </location>
</feature>
<accession>A0A0F7SQ32</accession>
<evidence type="ECO:0000313" key="2">
    <source>
        <dbReference type="EMBL" id="CED83486.1"/>
    </source>
</evidence>
<dbReference type="EMBL" id="LN483142">
    <property type="protein sequence ID" value="CED83486.1"/>
    <property type="molecule type" value="Genomic_DNA"/>
</dbReference>
<proteinExistence type="predicted"/>
<organism evidence="2">
    <name type="scientific">Phaffia rhodozyma</name>
    <name type="common">Yeast</name>
    <name type="synonym">Xanthophyllomyces dendrorhous</name>
    <dbReference type="NCBI Taxonomy" id="264483"/>
    <lineage>
        <taxon>Eukaryota</taxon>
        <taxon>Fungi</taxon>
        <taxon>Dikarya</taxon>
        <taxon>Basidiomycota</taxon>
        <taxon>Agaricomycotina</taxon>
        <taxon>Tremellomycetes</taxon>
        <taxon>Cystofilobasidiales</taxon>
        <taxon>Mrakiaceae</taxon>
        <taxon>Phaffia</taxon>
    </lineage>
</organism>
<reference evidence="2" key="1">
    <citation type="submission" date="2014-08" db="EMBL/GenBank/DDBJ databases">
        <authorList>
            <person name="Sharma Rahul"/>
            <person name="Thines Marco"/>
        </authorList>
    </citation>
    <scope>NUCLEOTIDE SEQUENCE</scope>
</reference>
<dbReference type="InterPro" id="IPR005913">
    <property type="entry name" value="dTDP_dehydrorham_reduct"/>
</dbReference>
<dbReference type="SUPFAM" id="SSF51735">
    <property type="entry name" value="NAD(P)-binding Rossmann-fold domains"/>
    <property type="match status" value="1"/>
</dbReference>
<dbReference type="PANTHER" id="PTHR10491">
    <property type="entry name" value="DTDP-4-DEHYDRORHAMNOSE REDUCTASE"/>
    <property type="match status" value="1"/>
</dbReference>
<protein>
    <submittedName>
        <fullName evidence="2">C-3 sterol dehydrogenase/3-beta-hydroxysteroid dehydrogenase and related dehydrogenases</fullName>
    </submittedName>
</protein>
<dbReference type="InterPro" id="IPR036291">
    <property type="entry name" value="NAD(P)-bd_dom_sf"/>
</dbReference>
<dbReference type="InterPro" id="IPR029903">
    <property type="entry name" value="RmlD-like-bd"/>
</dbReference>
<dbReference type="AlphaFoldDB" id="A0A0F7SQ32"/>
<dbReference type="UniPathway" id="UPA00315">
    <property type="reaction ID" value="UER00080"/>
</dbReference>
<sequence>MKVLITGASGLLGRATLKVFQSAPDVEVKGLGFTRSTDQLLKLDLLDPEAVRALIDEFNPDVVVHSAAERRPDAAEENPAKARELNALVPAHLARLAGEKGFRLIYISTDYVFDGTSPPYKTSDAPNPLQFYGITKREGEVAVLENSKGQGIVLRVPILYGEAEYNSETAVNVLLDVVNDKSGKTYKMDTYQTRYPTNVHDVAVCLLRIARRFPRSLTSSELPPSILHFSSKRPFTKYSMCTVMAQALGVEVSHIIPDGTEPAAGVIRPKDTQLDLTCLEENGIEWTEEQSFETWWTNYLSPSK</sequence>
<dbReference type="GO" id="GO:0048269">
    <property type="term" value="C:methionine adenosyltransferase complex"/>
    <property type="evidence" value="ECO:0007669"/>
    <property type="project" value="TreeGrafter"/>
</dbReference>
<dbReference type="GO" id="GO:0006556">
    <property type="term" value="P:S-adenosylmethionine biosynthetic process"/>
    <property type="evidence" value="ECO:0007669"/>
    <property type="project" value="UniProtKB-UniPathway"/>
</dbReference>
<evidence type="ECO:0000259" key="1">
    <source>
        <dbReference type="Pfam" id="PF04321"/>
    </source>
</evidence>
<dbReference type="GO" id="GO:0048270">
    <property type="term" value="F:methionine adenosyltransferase regulator activity"/>
    <property type="evidence" value="ECO:0007669"/>
    <property type="project" value="TreeGrafter"/>
</dbReference>
<dbReference type="Gene3D" id="3.40.50.720">
    <property type="entry name" value="NAD(P)-binding Rossmann-like Domain"/>
    <property type="match status" value="1"/>
</dbReference>
<dbReference type="Pfam" id="PF04321">
    <property type="entry name" value="RmlD_sub_bind"/>
    <property type="match status" value="1"/>
</dbReference>
<dbReference type="PANTHER" id="PTHR10491:SF4">
    <property type="entry name" value="METHIONINE ADENOSYLTRANSFERASE 2 SUBUNIT BETA"/>
    <property type="match status" value="1"/>
</dbReference>
<dbReference type="FunFam" id="3.40.50.720:FF:000357">
    <property type="entry name" value="Methionine adenosyltransferase 2 subunit beta"/>
    <property type="match status" value="1"/>
</dbReference>
<dbReference type="CDD" id="cd05254">
    <property type="entry name" value="dTDP_HR_like_SDR_e"/>
    <property type="match status" value="1"/>
</dbReference>
<name>A0A0F7SQ32_PHARH</name>